<organism evidence="2 3">
    <name type="scientific">Ustilago trichophora</name>
    <dbReference type="NCBI Taxonomy" id="86804"/>
    <lineage>
        <taxon>Eukaryota</taxon>
        <taxon>Fungi</taxon>
        <taxon>Dikarya</taxon>
        <taxon>Basidiomycota</taxon>
        <taxon>Ustilaginomycotina</taxon>
        <taxon>Ustilaginomycetes</taxon>
        <taxon>Ustilaginales</taxon>
        <taxon>Ustilaginaceae</taxon>
        <taxon>Ustilago</taxon>
    </lineage>
</organism>
<evidence type="ECO:0000313" key="3">
    <source>
        <dbReference type="Proteomes" id="UP000324022"/>
    </source>
</evidence>
<reference evidence="2 3" key="1">
    <citation type="submission" date="2018-03" db="EMBL/GenBank/DDBJ databases">
        <authorList>
            <person name="Guldener U."/>
        </authorList>
    </citation>
    <scope>NUCLEOTIDE SEQUENCE [LARGE SCALE GENOMIC DNA]</scope>
    <source>
        <strain evidence="2 3">NBRC100155</strain>
    </source>
</reference>
<dbReference type="EMBL" id="OOIN01000018">
    <property type="protein sequence ID" value="SPO27762.1"/>
    <property type="molecule type" value="Genomic_DNA"/>
</dbReference>
<dbReference type="PANTHER" id="PTHR43283:SF3">
    <property type="entry name" value="BETA-LACTAMASE FAMILY PROTEIN (AFU_ORTHOLOGUE AFUA_5G07500)"/>
    <property type="match status" value="1"/>
</dbReference>
<dbReference type="AlphaFoldDB" id="A0A5C3EAW4"/>
<dbReference type="Proteomes" id="UP000324022">
    <property type="component" value="Unassembled WGS sequence"/>
</dbReference>
<sequence length="402" mass="44300">MASIQETLQKALDAATADISQPMAVPGAVMYIADRSGNEIAWASSGVRQAGKSDPMTKDSMFWVASCTKLITAIACLQLVERGKLRLDDPVTEYLAEMESVTMIDGSKPKKVPSVWNCLTHTCGLGYPFFNHKLKDLAEKKGKKVIESFDASKESIMGPYVTEPGSEWEYGVGIDWAGQVVERVSGLSLNDYFQENIFKPLGIRNASFLPKTAGLGDKLVGSHYRNPEGIISANEHWMQSDESKIEVQYGGAGLWANASEYCQILIALLNGGTHPKTHNAILTPESVEELIKEQLTGKLAQDIDREFPNTDPSITNYFEGCTVKGIPKTWALGGLRLLVEHPMFKRSDRSLFWCGIQNSYWWCDFKDGTCGMIQSQIGPFLDMGTLGILAQIEPLVHAKYAS</sequence>
<evidence type="ECO:0000259" key="1">
    <source>
        <dbReference type="Pfam" id="PF00144"/>
    </source>
</evidence>
<dbReference type="Gene3D" id="3.40.710.10">
    <property type="entry name" value="DD-peptidase/beta-lactamase superfamily"/>
    <property type="match status" value="1"/>
</dbReference>
<gene>
    <name evidence="2" type="ORF">UTRI_04197_B</name>
</gene>
<protein>
    <submittedName>
        <fullName evidence="2">Related to transesterase</fullName>
    </submittedName>
</protein>
<dbReference type="InterPro" id="IPR050789">
    <property type="entry name" value="Diverse_Enzym_Activities"/>
</dbReference>
<accession>A0A5C3EAW4</accession>
<dbReference type="OrthoDB" id="428260at2759"/>
<dbReference type="Pfam" id="PF00144">
    <property type="entry name" value="Beta-lactamase"/>
    <property type="match status" value="1"/>
</dbReference>
<dbReference type="SUPFAM" id="SSF56601">
    <property type="entry name" value="beta-lactamase/transpeptidase-like"/>
    <property type="match status" value="1"/>
</dbReference>
<name>A0A5C3EAW4_9BASI</name>
<evidence type="ECO:0000313" key="2">
    <source>
        <dbReference type="EMBL" id="SPO27762.1"/>
    </source>
</evidence>
<proteinExistence type="predicted"/>
<feature type="domain" description="Beta-lactamase-related" evidence="1">
    <location>
        <begin position="19"/>
        <end position="373"/>
    </location>
</feature>
<keyword evidence="3" id="KW-1185">Reference proteome</keyword>
<dbReference type="InterPro" id="IPR001466">
    <property type="entry name" value="Beta-lactam-related"/>
</dbReference>
<dbReference type="InterPro" id="IPR012338">
    <property type="entry name" value="Beta-lactam/transpept-like"/>
</dbReference>
<dbReference type="PANTHER" id="PTHR43283">
    <property type="entry name" value="BETA-LACTAMASE-RELATED"/>
    <property type="match status" value="1"/>
</dbReference>